<dbReference type="PANTHER" id="PTHR43633:SF1">
    <property type="entry name" value="ALCOHOL DEHYDROGENASE YQHD"/>
    <property type="match status" value="1"/>
</dbReference>
<keyword evidence="1" id="KW-0560">Oxidoreductase</keyword>
<dbReference type="GO" id="GO:0008106">
    <property type="term" value="F:alcohol dehydrogenase (NADP+) activity"/>
    <property type="evidence" value="ECO:0007669"/>
    <property type="project" value="TreeGrafter"/>
</dbReference>
<dbReference type="Pfam" id="PF25137">
    <property type="entry name" value="ADH_Fe_C"/>
    <property type="match status" value="1"/>
</dbReference>
<dbReference type="GO" id="GO:0046872">
    <property type="term" value="F:metal ion binding"/>
    <property type="evidence" value="ECO:0007669"/>
    <property type="project" value="InterPro"/>
</dbReference>
<dbReference type="FunFam" id="3.40.50.1970:FF:000003">
    <property type="entry name" value="Alcohol dehydrogenase, iron-containing"/>
    <property type="match status" value="1"/>
</dbReference>
<comment type="caution">
    <text evidence="4">The sequence shown here is derived from an EMBL/GenBank/DDBJ whole genome shotgun (WGS) entry which is preliminary data.</text>
</comment>
<accession>A0A6A8M9Z4</accession>
<sequence>MNEQFTYYIPTKVYFGPDQIGHLGEELEKYGKKILLCYGGGSIKRNGLYDKVVKSMKDKDLEIFELSGIEPNPRIDSVRKGAEICRKENIDVVLAVGGGSVIDCSKFIASATFYDGDPWDLLSKHVVTEKCLPVFSVLTAAATGSEMDAGGVISNPETQDKLGGGAPGMLPKVSFLDPTVTYTVSTKQTVCGSADILSHLYEIYFVPEGQSMYMLDRFMEGMMRTVIKYTPIAVKEPDNYEARENLMWASSWAINGFAGAKQQCDWTCHPIEHEVSAIYDITHGLGLAIITPRWMRYVLDKSTAPRFREYGVNVFGIDPEMDTMEAALKSIEMTEDFLFNTLGISSTFTEIGIGDENIPVMAEKACKGGILEGYKPLNKEDIEKILRACL</sequence>
<dbReference type="Gene3D" id="1.20.1090.10">
    <property type="entry name" value="Dehydroquinate synthase-like - alpha domain"/>
    <property type="match status" value="1"/>
</dbReference>
<dbReference type="InterPro" id="IPR018211">
    <property type="entry name" value="ADH_Fe_CS"/>
</dbReference>
<feature type="domain" description="Alcohol dehydrogenase iron-type/glycerol dehydrogenase GldA" evidence="2">
    <location>
        <begin position="10"/>
        <end position="178"/>
    </location>
</feature>
<dbReference type="CDD" id="cd08187">
    <property type="entry name" value="BDH"/>
    <property type="match status" value="1"/>
</dbReference>
<dbReference type="Pfam" id="PF00465">
    <property type="entry name" value="Fe-ADH"/>
    <property type="match status" value="1"/>
</dbReference>
<dbReference type="RefSeq" id="WP_154572730.1">
    <property type="nucleotide sequence ID" value="NZ_VUNB01000005.1"/>
</dbReference>
<evidence type="ECO:0000259" key="2">
    <source>
        <dbReference type="Pfam" id="PF00465"/>
    </source>
</evidence>
<dbReference type="PROSITE" id="PS00060">
    <property type="entry name" value="ADH_IRON_2"/>
    <property type="match status" value="1"/>
</dbReference>
<dbReference type="GO" id="GO:1990002">
    <property type="term" value="F:methylglyoxal reductase (NADPH) (acetol producing) activity"/>
    <property type="evidence" value="ECO:0007669"/>
    <property type="project" value="TreeGrafter"/>
</dbReference>
<dbReference type="GO" id="GO:1990362">
    <property type="term" value="F:butanol dehydrogenase (NAD+) activity"/>
    <property type="evidence" value="ECO:0007669"/>
    <property type="project" value="InterPro"/>
</dbReference>
<protein>
    <submittedName>
        <fullName evidence="4">Iron-containing alcohol dehydrogenase</fullName>
    </submittedName>
</protein>
<dbReference type="SUPFAM" id="SSF56796">
    <property type="entry name" value="Dehydroquinate synthase-like"/>
    <property type="match status" value="1"/>
</dbReference>
<dbReference type="InterPro" id="IPR044731">
    <property type="entry name" value="BDH-like"/>
</dbReference>
<evidence type="ECO:0000313" key="4">
    <source>
        <dbReference type="EMBL" id="MST69258.1"/>
    </source>
</evidence>
<name>A0A6A8M9Z4_9FIRM</name>
<dbReference type="GO" id="GO:0005829">
    <property type="term" value="C:cytosol"/>
    <property type="evidence" value="ECO:0007669"/>
    <property type="project" value="TreeGrafter"/>
</dbReference>
<dbReference type="EMBL" id="VUNB01000005">
    <property type="protein sequence ID" value="MST69258.1"/>
    <property type="molecule type" value="Genomic_DNA"/>
</dbReference>
<evidence type="ECO:0000256" key="1">
    <source>
        <dbReference type="ARBA" id="ARBA00023002"/>
    </source>
</evidence>
<dbReference type="AlphaFoldDB" id="A0A6A8M9Z4"/>
<gene>
    <name evidence="4" type="ORF">FYJ66_06610</name>
</gene>
<dbReference type="InterPro" id="IPR001670">
    <property type="entry name" value="ADH_Fe/GldA"/>
</dbReference>
<dbReference type="Gene3D" id="3.40.50.1970">
    <property type="match status" value="1"/>
</dbReference>
<reference evidence="4" key="1">
    <citation type="submission" date="2019-09" db="EMBL/GenBank/DDBJ databases">
        <title>In-depth cultivation of the pig gut microbiome towards novel bacterial diversity and tailored functional studies.</title>
        <authorList>
            <person name="Wylensek D."/>
            <person name="Hitch T.C.A."/>
            <person name="Clavel T."/>
        </authorList>
    </citation>
    <scope>NUCLEOTIDE SEQUENCE</scope>
    <source>
        <strain evidence="4">RF-744-FAT-WT-3</strain>
    </source>
</reference>
<feature type="domain" description="Fe-containing alcohol dehydrogenase-like C-terminal" evidence="3">
    <location>
        <begin position="189"/>
        <end position="389"/>
    </location>
</feature>
<dbReference type="InterPro" id="IPR056798">
    <property type="entry name" value="ADH_Fe_C"/>
</dbReference>
<organism evidence="4">
    <name type="scientific">Baileyella intestinalis</name>
    <dbReference type="NCBI Taxonomy" id="2606709"/>
    <lineage>
        <taxon>Bacteria</taxon>
        <taxon>Bacillati</taxon>
        <taxon>Bacillota</taxon>
        <taxon>Clostridia</taxon>
        <taxon>Peptostreptococcales</taxon>
        <taxon>Anaerovoracaceae</taxon>
        <taxon>Baileyella</taxon>
    </lineage>
</organism>
<dbReference type="PANTHER" id="PTHR43633">
    <property type="entry name" value="ALCOHOL DEHYDROGENASE YQHD"/>
    <property type="match status" value="1"/>
</dbReference>
<evidence type="ECO:0000259" key="3">
    <source>
        <dbReference type="Pfam" id="PF25137"/>
    </source>
</evidence>
<proteinExistence type="predicted"/>